<proteinExistence type="predicted"/>
<dbReference type="EMBL" id="CM043016">
    <property type="protein sequence ID" value="KAI4468855.1"/>
    <property type="molecule type" value="Genomic_DNA"/>
</dbReference>
<accession>A0ACB9TPY9</accession>
<gene>
    <name evidence="1" type="ORF">MML48_2g00015856</name>
</gene>
<name>A0ACB9TPY9_HOLOL</name>
<keyword evidence="2" id="KW-1185">Reference proteome</keyword>
<evidence type="ECO:0000313" key="2">
    <source>
        <dbReference type="Proteomes" id="UP001056778"/>
    </source>
</evidence>
<organism evidence="1 2">
    <name type="scientific">Holotrichia oblita</name>
    <name type="common">Chafer beetle</name>
    <dbReference type="NCBI Taxonomy" id="644536"/>
    <lineage>
        <taxon>Eukaryota</taxon>
        <taxon>Metazoa</taxon>
        <taxon>Ecdysozoa</taxon>
        <taxon>Arthropoda</taxon>
        <taxon>Hexapoda</taxon>
        <taxon>Insecta</taxon>
        <taxon>Pterygota</taxon>
        <taxon>Neoptera</taxon>
        <taxon>Endopterygota</taxon>
        <taxon>Coleoptera</taxon>
        <taxon>Polyphaga</taxon>
        <taxon>Scarabaeiformia</taxon>
        <taxon>Scarabaeidae</taxon>
        <taxon>Melolonthinae</taxon>
        <taxon>Holotrichia</taxon>
    </lineage>
</organism>
<comment type="caution">
    <text evidence="1">The sequence shown here is derived from an EMBL/GenBank/DDBJ whole genome shotgun (WGS) entry which is preliminary data.</text>
</comment>
<protein>
    <submittedName>
        <fullName evidence="1">Carboxylesterase</fullName>
    </submittedName>
</protein>
<reference evidence="1" key="1">
    <citation type="submission" date="2022-04" db="EMBL/GenBank/DDBJ databases">
        <title>Chromosome-scale genome assembly of Holotrichia oblita Faldermann.</title>
        <authorList>
            <person name="Rongchong L."/>
        </authorList>
    </citation>
    <scope>NUCLEOTIDE SEQUENCE</scope>
    <source>
        <strain evidence="1">81SQS9</strain>
    </source>
</reference>
<evidence type="ECO:0000313" key="1">
    <source>
        <dbReference type="EMBL" id="KAI4468855.1"/>
    </source>
</evidence>
<dbReference type="Proteomes" id="UP001056778">
    <property type="component" value="Chromosome 2"/>
</dbReference>
<sequence length="525" mass="58001">MGKYLVAVILAVVSTKCWGQTVTIGQGTLLGAERTNRAGETYYSFQGIPYASPPIGDLRFMPPQDPITWNDTRNATSDLPACYQENENGVVVGQEDCLYLNVYTPEIPDDDNTDENLKDVMVFIHGGGFNQNSGGEDLFNPEFIISQDIVLVTINYRLGIFGAFNIDNSSEYTGNLQLKDQAFALQWVQSNIRNFSGNPESVTIFGESAGGASVHYHVLSPMSAGLFHKAIVESGSAIAPWTVGIENSGTQSGIGYPIVEQAYENQTAFLTEEPLAIIESGDYNKVPMIIGYNDAEGVAFYPRFANISDLIPADLNLEVGSDEESALIQKIEEFYLIAANTTSNNTAIINLYTDTYFAYPAYRAATEHLKQTNSSIYFYRFSADTNLNVYKLRFEDTAAFPGATHADELGYLFNTTMHYNITGTIENNSVEDLAITRLVTLWTNFAKNGNPTPDDSQGFEWLPITEDAFNYIDFGSNETTVGVNPDSERLQFWNDVYNAGIINQPSLMIMLSVSLLVIKINLFSN</sequence>